<evidence type="ECO:0000256" key="1">
    <source>
        <dbReference type="SAM" id="MobiDB-lite"/>
    </source>
</evidence>
<sequence>GDDFPAGILFPSATARTGRRTATTTAIVPPATHCHADTTAPPRQGDTRGTADATTCKFSPTSHNNLLTTACKVACLRTQT</sequence>
<reference evidence="2" key="2">
    <citation type="submission" date="2021-04" db="EMBL/GenBank/DDBJ databases">
        <authorList>
            <person name="Gilroy R."/>
        </authorList>
    </citation>
    <scope>NUCLEOTIDE SEQUENCE</scope>
    <source>
        <strain evidence="2">MalCec1-1739</strain>
    </source>
</reference>
<accession>A0A9D2UIR0</accession>
<proteinExistence type="predicted"/>
<organism evidence="2 3">
    <name type="scientific">Candidatus Avibacteroides avistercoris</name>
    <dbReference type="NCBI Taxonomy" id="2840690"/>
    <lineage>
        <taxon>Bacteria</taxon>
        <taxon>Pseudomonadati</taxon>
        <taxon>Bacteroidota</taxon>
        <taxon>Bacteroidia</taxon>
        <taxon>Bacteroidales</taxon>
        <taxon>Bacteroidaceae</taxon>
        <taxon>Bacteroidaceae incertae sedis</taxon>
        <taxon>Candidatus Avibacteroides</taxon>
    </lineage>
</organism>
<protein>
    <submittedName>
        <fullName evidence="2">Uncharacterized protein</fullName>
    </submittedName>
</protein>
<evidence type="ECO:0000313" key="2">
    <source>
        <dbReference type="EMBL" id="HJD53175.1"/>
    </source>
</evidence>
<dbReference type="Proteomes" id="UP000787625">
    <property type="component" value="Unassembled WGS sequence"/>
</dbReference>
<feature type="non-terminal residue" evidence="2">
    <location>
        <position position="1"/>
    </location>
</feature>
<comment type="caution">
    <text evidence="2">The sequence shown here is derived from an EMBL/GenBank/DDBJ whole genome shotgun (WGS) entry which is preliminary data.</text>
</comment>
<reference evidence="2" key="1">
    <citation type="journal article" date="2021" name="PeerJ">
        <title>Extensive microbial diversity within the chicken gut microbiome revealed by metagenomics and culture.</title>
        <authorList>
            <person name="Gilroy R."/>
            <person name="Ravi A."/>
            <person name="Getino M."/>
            <person name="Pursley I."/>
            <person name="Horton D.L."/>
            <person name="Alikhan N.F."/>
            <person name="Baker D."/>
            <person name="Gharbi K."/>
            <person name="Hall N."/>
            <person name="Watson M."/>
            <person name="Adriaenssens E.M."/>
            <person name="Foster-Nyarko E."/>
            <person name="Jarju S."/>
            <person name="Secka A."/>
            <person name="Antonio M."/>
            <person name="Oren A."/>
            <person name="Chaudhuri R.R."/>
            <person name="La Ragione R."/>
            <person name="Hildebrand F."/>
            <person name="Pallen M.J."/>
        </authorList>
    </citation>
    <scope>NUCLEOTIDE SEQUENCE</scope>
    <source>
        <strain evidence="2">MalCec1-1739</strain>
    </source>
</reference>
<dbReference type="EMBL" id="DWUP01000120">
    <property type="protein sequence ID" value="HJD53175.1"/>
    <property type="molecule type" value="Genomic_DNA"/>
</dbReference>
<name>A0A9D2UIR0_9BACT</name>
<gene>
    <name evidence="2" type="ORF">IAA93_05575</name>
</gene>
<dbReference type="AlphaFoldDB" id="A0A9D2UIR0"/>
<feature type="region of interest" description="Disordered" evidence="1">
    <location>
        <begin position="32"/>
        <end position="51"/>
    </location>
</feature>
<evidence type="ECO:0000313" key="3">
    <source>
        <dbReference type="Proteomes" id="UP000787625"/>
    </source>
</evidence>